<organism evidence="1 2">
    <name type="scientific">Rhizobium metallidurans</name>
    <dbReference type="NCBI Taxonomy" id="1265931"/>
    <lineage>
        <taxon>Bacteria</taxon>
        <taxon>Pseudomonadati</taxon>
        <taxon>Pseudomonadota</taxon>
        <taxon>Alphaproteobacteria</taxon>
        <taxon>Hyphomicrobiales</taxon>
        <taxon>Rhizobiaceae</taxon>
        <taxon>Rhizobium/Agrobacterium group</taxon>
        <taxon>Rhizobium</taxon>
    </lineage>
</organism>
<proteinExistence type="predicted"/>
<evidence type="ECO:0000313" key="1">
    <source>
        <dbReference type="EMBL" id="MBB3966809.1"/>
    </source>
</evidence>
<name>A0A7W6CV86_9HYPH</name>
<evidence type="ECO:0000313" key="2">
    <source>
        <dbReference type="Proteomes" id="UP000582090"/>
    </source>
</evidence>
<dbReference type="Pfam" id="PF08843">
    <property type="entry name" value="AbiEii"/>
    <property type="match status" value="1"/>
</dbReference>
<sequence length="223" mass="25153">MRLTLRAIDSITTDDEPAPRWTFGGGTALAIDLGHRFSYDIDAFLDSAKLIQKLAPVINPDTRSICWNDETLRPDYQYPGHYLKLIVKGIGEIDFLGASPLLQHATIPFEFEGRSIIRERPCEIIAKKIYLRGSTFKARDIFDLAGTYIALSDELAQASSSPFLTPDIYSRVRIRIQARMKAFKEEIVEEVYPTDFGQSYIGDACERALDALDFMEHGRQPSA</sequence>
<dbReference type="RefSeq" id="WP_183902281.1">
    <property type="nucleotide sequence ID" value="NZ_JACIDW010000023.1"/>
</dbReference>
<gene>
    <name evidence="1" type="ORF">GGQ67_004501</name>
</gene>
<dbReference type="EMBL" id="JACIDW010000023">
    <property type="protein sequence ID" value="MBB3966809.1"/>
    <property type="molecule type" value="Genomic_DNA"/>
</dbReference>
<dbReference type="AlphaFoldDB" id="A0A7W6CV86"/>
<evidence type="ECO:0008006" key="3">
    <source>
        <dbReference type="Google" id="ProtNLM"/>
    </source>
</evidence>
<keyword evidence="2" id="KW-1185">Reference proteome</keyword>
<protein>
    <recommendedName>
        <fullName evidence="3">Nucleotidyl transferase AbiEii/AbiGii toxin family protein</fullName>
    </recommendedName>
</protein>
<dbReference type="InterPro" id="IPR014942">
    <property type="entry name" value="AbiEii"/>
</dbReference>
<dbReference type="Proteomes" id="UP000582090">
    <property type="component" value="Unassembled WGS sequence"/>
</dbReference>
<reference evidence="1 2" key="1">
    <citation type="submission" date="2020-08" db="EMBL/GenBank/DDBJ databases">
        <title>Genomic Encyclopedia of Type Strains, Phase IV (KMG-IV): sequencing the most valuable type-strain genomes for metagenomic binning, comparative biology and taxonomic classification.</title>
        <authorList>
            <person name="Goeker M."/>
        </authorList>
    </citation>
    <scope>NUCLEOTIDE SEQUENCE [LARGE SCALE GENOMIC DNA]</scope>
    <source>
        <strain evidence="1 2">DSM 26575</strain>
    </source>
</reference>
<accession>A0A7W6CV86</accession>
<comment type="caution">
    <text evidence="1">The sequence shown here is derived from an EMBL/GenBank/DDBJ whole genome shotgun (WGS) entry which is preliminary data.</text>
</comment>